<feature type="compositionally biased region" description="Basic and acidic residues" evidence="1">
    <location>
        <begin position="75"/>
        <end position="89"/>
    </location>
</feature>
<evidence type="ECO:0000256" key="1">
    <source>
        <dbReference type="SAM" id="MobiDB-lite"/>
    </source>
</evidence>
<gene>
    <name evidence="2" type="ORF">SMAX5B_001651</name>
</gene>
<name>A0A2U9CY47_SCOMX</name>
<protein>
    <submittedName>
        <fullName evidence="2">Putative serine/threonine-protein kinase H1-like</fullName>
    </submittedName>
</protein>
<dbReference type="Proteomes" id="UP000246464">
    <property type="component" value="Chromosome 21"/>
</dbReference>
<dbReference type="InterPro" id="IPR011009">
    <property type="entry name" value="Kinase-like_dom_sf"/>
</dbReference>
<feature type="region of interest" description="Disordered" evidence="1">
    <location>
        <begin position="148"/>
        <end position="191"/>
    </location>
</feature>
<keyword evidence="2" id="KW-0418">Kinase</keyword>
<feature type="region of interest" description="Disordered" evidence="1">
    <location>
        <begin position="29"/>
        <end position="89"/>
    </location>
</feature>
<organism evidence="2 3">
    <name type="scientific">Scophthalmus maximus</name>
    <name type="common">Turbot</name>
    <name type="synonym">Psetta maxima</name>
    <dbReference type="NCBI Taxonomy" id="52904"/>
    <lineage>
        <taxon>Eukaryota</taxon>
        <taxon>Metazoa</taxon>
        <taxon>Chordata</taxon>
        <taxon>Craniata</taxon>
        <taxon>Vertebrata</taxon>
        <taxon>Euteleostomi</taxon>
        <taxon>Actinopterygii</taxon>
        <taxon>Neopterygii</taxon>
        <taxon>Teleostei</taxon>
        <taxon>Neoteleostei</taxon>
        <taxon>Acanthomorphata</taxon>
        <taxon>Carangaria</taxon>
        <taxon>Pleuronectiformes</taxon>
        <taxon>Pleuronectoidei</taxon>
        <taxon>Scophthalmidae</taxon>
        <taxon>Scophthalmus</taxon>
    </lineage>
</organism>
<keyword evidence="3" id="KW-1185">Reference proteome</keyword>
<proteinExistence type="predicted"/>
<dbReference type="GO" id="GO:0016301">
    <property type="term" value="F:kinase activity"/>
    <property type="evidence" value="ECO:0007669"/>
    <property type="project" value="UniProtKB-KW"/>
</dbReference>
<dbReference type="AlphaFoldDB" id="A0A2U9CY47"/>
<reference evidence="2 3" key="1">
    <citation type="submission" date="2017-12" db="EMBL/GenBank/DDBJ databases">
        <title>Integrating genomic resources of turbot (Scophthalmus maximus) in depth evaluation of genetic and physical mapping variation across individuals.</title>
        <authorList>
            <person name="Martinez P."/>
        </authorList>
    </citation>
    <scope>NUCLEOTIDE SEQUENCE [LARGE SCALE GENOMIC DNA]</scope>
</reference>
<dbReference type="Gene3D" id="1.10.510.10">
    <property type="entry name" value="Transferase(Phosphotransferase) domain 1"/>
    <property type="match status" value="1"/>
</dbReference>
<dbReference type="EMBL" id="CP026263">
    <property type="protein sequence ID" value="AWP21073.1"/>
    <property type="molecule type" value="Genomic_DNA"/>
</dbReference>
<feature type="compositionally biased region" description="Low complexity" evidence="1">
    <location>
        <begin position="163"/>
        <end position="175"/>
    </location>
</feature>
<sequence>MGCGSGKMPPEASKKRGYVGVVQSLVAFSRGRGSDHGDEPKKKVERQRVSTWFSSGVKSRRPPPPPSHGQQLIPRDGRPQDKAAKYKDKFDPRVTARYVSIPWPSVSNAARDFIQRLLASDPAARPAADQAARHSWVVTMAAGSSVRNLHRSISQNLRRRASRSGSSRCPSSAASSGGGGGGRGKANVVGK</sequence>
<evidence type="ECO:0000313" key="2">
    <source>
        <dbReference type="EMBL" id="AWP21073.1"/>
    </source>
</evidence>
<evidence type="ECO:0000313" key="3">
    <source>
        <dbReference type="Proteomes" id="UP000246464"/>
    </source>
</evidence>
<accession>A0A2U9CY47</accession>
<keyword evidence="2" id="KW-0808">Transferase</keyword>
<feature type="compositionally biased region" description="Basic and acidic residues" evidence="1">
    <location>
        <begin position="32"/>
        <end position="48"/>
    </location>
</feature>
<dbReference type="SUPFAM" id="SSF56112">
    <property type="entry name" value="Protein kinase-like (PK-like)"/>
    <property type="match status" value="1"/>
</dbReference>